<protein>
    <submittedName>
        <fullName evidence="3">BON domain-containing protein</fullName>
    </submittedName>
</protein>
<feature type="region of interest" description="Disordered" evidence="1">
    <location>
        <begin position="1"/>
        <end position="259"/>
    </location>
</feature>
<dbReference type="Pfam" id="PF04972">
    <property type="entry name" value="BON"/>
    <property type="match status" value="1"/>
</dbReference>
<feature type="compositionally biased region" description="Low complexity" evidence="1">
    <location>
        <begin position="58"/>
        <end position="72"/>
    </location>
</feature>
<accession>A0ABX9ZIE0</accession>
<proteinExistence type="predicted"/>
<dbReference type="Proteomes" id="UP000270216">
    <property type="component" value="Unassembled WGS sequence"/>
</dbReference>
<gene>
    <name evidence="3" type="ORF">EJE83_23705</name>
</gene>
<keyword evidence="4" id="KW-1185">Reference proteome</keyword>
<comment type="caution">
    <text evidence="3">The sequence shown here is derived from an EMBL/GenBank/DDBJ whole genome shotgun (WGS) entry which is preliminary data.</text>
</comment>
<dbReference type="EMBL" id="RWHX01000068">
    <property type="protein sequence ID" value="RSK75453.1"/>
    <property type="molecule type" value="Genomic_DNA"/>
</dbReference>
<evidence type="ECO:0000313" key="4">
    <source>
        <dbReference type="Proteomes" id="UP000270216"/>
    </source>
</evidence>
<dbReference type="Gene3D" id="3.30.1340.30">
    <property type="match status" value="1"/>
</dbReference>
<name>A0ABX9ZIE0_9BURK</name>
<reference evidence="3 4" key="1">
    <citation type="submission" date="2018-12" db="EMBL/GenBank/DDBJ databases">
        <title>Whole genome sequence of a Pandoraea apista isolate from a patient with cystic fibrosis.</title>
        <authorList>
            <person name="Kenna D.T."/>
            <person name="Turton J.F."/>
        </authorList>
    </citation>
    <scope>NUCLEOTIDE SEQUENCE [LARGE SCALE GENOMIC DNA]</scope>
    <source>
        <strain evidence="3 4">Pa13324</strain>
    </source>
</reference>
<evidence type="ECO:0000259" key="2">
    <source>
        <dbReference type="PROSITE" id="PS50914"/>
    </source>
</evidence>
<feature type="compositionally biased region" description="Low complexity" evidence="1">
    <location>
        <begin position="40"/>
        <end position="51"/>
    </location>
</feature>
<feature type="compositionally biased region" description="Basic and acidic residues" evidence="1">
    <location>
        <begin position="11"/>
        <end position="32"/>
    </location>
</feature>
<sequence length="339" mass="35535">MAKRIPQTRKPSQDRTASEGTEYEQHALTHEDGDAETNGAQAAASEGAADAQTHEARQAAARDAQTAQAQKQCDPAWLGASDPKQRKTRGKKPGVGNDGDSDSDSDGDSGKDDKSSAGGHGYAPEIAHGEESGYGPADAAPGAHPRFGRQSAYGPHDDYAGTGRDALAPVPTVRSPSQSRRVEWPEGTEGADAGETSAVRNEIERRTTSGEAGKATGSKGRGGDEAGRATTGVRGKPQETVNATVHARSRGPSSADATVRDAVRKALSDARDLEVSHVDVTVASGLVLLTGYVPERWMQHVVQTVVSKVPGVSGVDNRLHERRDKAMSRPGESQEGHKI</sequence>
<dbReference type="PROSITE" id="PS50914">
    <property type="entry name" value="BON"/>
    <property type="match status" value="1"/>
</dbReference>
<dbReference type="InterPro" id="IPR007055">
    <property type="entry name" value="BON_dom"/>
</dbReference>
<evidence type="ECO:0000256" key="1">
    <source>
        <dbReference type="SAM" id="MobiDB-lite"/>
    </source>
</evidence>
<evidence type="ECO:0000313" key="3">
    <source>
        <dbReference type="EMBL" id="RSK75453.1"/>
    </source>
</evidence>
<dbReference type="RefSeq" id="WP_124988689.1">
    <property type="nucleotide sequence ID" value="NZ_PYYA01000015.1"/>
</dbReference>
<feature type="domain" description="BON" evidence="2">
    <location>
        <begin position="255"/>
        <end position="323"/>
    </location>
</feature>
<organism evidence="3 4">
    <name type="scientific">Pandoraea apista</name>
    <dbReference type="NCBI Taxonomy" id="93218"/>
    <lineage>
        <taxon>Bacteria</taxon>
        <taxon>Pseudomonadati</taxon>
        <taxon>Pseudomonadota</taxon>
        <taxon>Betaproteobacteria</taxon>
        <taxon>Burkholderiales</taxon>
        <taxon>Burkholderiaceae</taxon>
        <taxon>Pandoraea</taxon>
    </lineage>
</organism>